<feature type="compositionally biased region" description="Basic and acidic residues" evidence="13">
    <location>
        <begin position="788"/>
        <end position="810"/>
    </location>
</feature>
<keyword evidence="5" id="KW-0808">Transferase</keyword>
<dbReference type="EC" id="2.7.12.1" evidence="2"/>
<evidence type="ECO:0000256" key="3">
    <source>
        <dbReference type="ARBA" id="ARBA00022527"/>
    </source>
</evidence>
<evidence type="ECO:0000313" key="16">
    <source>
        <dbReference type="Proteomes" id="UP001178461"/>
    </source>
</evidence>
<accession>A0AA35P6Z2</accession>
<dbReference type="GO" id="GO:0005634">
    <property type="term" value="C:nucleus"/>
    <property type="evidence" value="ECO:0007669"/>
    <property type="project" value="TreeGrafter"/>
</dbReference>
<dbReference type="AlphaFoldDB" id="A0AA35P6Z2"/>
<feature type="region of interest" description="Disordered" evidence="13">
    <location>
        <begin position="138"/>
        <end position="165"/>
    </location>
</feature>
<evidence type="ECO:0000256" key="4">
    <source>
        <dbReference type="ARBA" id="ARBA00022553"/>
    </source>
</evidence>
<feature type="domain" description="Protein kinase" evidence="14">
    <location>
        <begin position="471"/>
        <end position="769"/>
    </location>
</feature>
<dbReference type="EMBL" id="OX395130">
    <property type="protein sequence ID" value="CAI5773992.1"/>
    <property type="molecule type" value="Genomic_DNA"/>
</dbReference>
<dbReference type="Gene3D" id="3.30.10.30">
    <property type="entry name" value="DYRK"/>
    <property type="match status" value="1"/>
</dbReference>
<feature type="compositionally biased region" description="Basic and acidic residues" evidence="13">
    <location>
        <begin position="848"/>
        <end position="880"/>
    </location>
</feature>
<dbReference type="GO" id="GO:0005856">
    <property type="term" value="C:cytoskeleton"/>
    <property type="evidence" value="ECO:0007669"/>
    <property type="project" value="TreeGrafter"/>
</dbReference>
<dbReference type="SUPFAM" id="SSF56112">
    <property type="entry name" value="Protein kinase-like (PK-like)"/>
    <property type="match status" value="1"/>
</dbReference>
<dbReference type="GO" id="GO:0004712">
    <property type="term" value="F:protein serine/threonine/tyrosine kinase activity"/>
    <property type="evidence" value="ECO:0007669"/>
    <property type="project" value="UniProtKB-EC"/>
</dbReference>
<feature type="binding site" evidence="12">
    <location>
        <position position="500"/>
    </location>
    <ligand>
        <name>ATP</name>
        <dbReference type="ChEBI" id="CHEBI:30616"/>
    </ligand>
</feature>
<keyword evidence="8 12" id="KW-0067">ATP-binding</keyword>
<dbReference type="InterPro" id="IPR050494">
    <property type="entry name" value="Ser_Thr_dual-spec_kinase"/>
</dbReference>
<reference evidence="15" key="1">
    <citation type="submission" date="2022-12" db="EMBL/GenBank/DDBJ databases">
        <authorList>
            <person name="Alioto T."/>
            <person name="Alioto T."/>
            <person name="Gomez Garrido J."/>
        </authorList>
    </citation>
    <scope>NUCLEOTIDE SEQUENCE</scope>
</reference>
<dbReference type="InterPro" id="IPR017441">
    <property type="entry name" value="Protein_kinase_ATP_BS"/>
</dbReference>
<evidence type="ECO:0000256" key="12">
    <source>
        <dbReference type="PROSITE-ProRule" id="PRU10141"/>
    </source>
</evidence>
<comment type="catalytic activity">
    <reaction evidence="10">
        <text>L-threonyl-[protein] + ATP = O-phospho-L-threonyl-[protein] + ADP + H(+)</text>
        <dbReference type="Rhea" id="RHEA:46608"/>
        <dbReference type="Rhea" id="RHEA-COMP:11060"/>
        <dbReference type="Rhea" id="RHEA-COMP:11605"/>
        <dbReference type="ChEBI" id="CHEBI:15378"/>
        <dbReference type="ChEBI" id="CHEBI:30013"/>
        <dbReference type="ChEBI" id="CHEBI:30616"/>
        <dbReference type="ChEBI" id="CHEBI:61977"/>
        <dbReference type="ChEBI" id="CHEBI:456216"/>
        <dbReference type="EC" id="2.7.12.1"/>
    </reaction>
</comment>
<dbReference type="PANTHER" id="PTHR24058:SF22">
    <property type="entry name" value="DUAL SPECIFICITY TYROSINE-PHOSPHORYLATION-REGULATED KINASE 4"/>
    <property type="match status" value="1"/>
</dbReference>
<dbReference type="PROSITE" id="PS50011">
    <property type="entry name" value="PROTEIN_KINASE_DOM"/>
    <property type="match status" value="1"/>
</dbReference>
<organism evidence="15 16">
    <name type="scientific">Podarcis lilfordi</name>
    <name type="common">Lilford's wall lizard</name>
    <dbReference type="NCBI Taxonomy" id="74358"/>
    <lineage>
        <taxon>Eukaryota</taxon>
        <taxon>Metazoa</taxon>
        <taxon>Chordata</taxon>
        <taxon>Craniata</taxon>
        <taxon>Vertebrata</taxon>
        <taxon>Euteleostomi</taxon>
        <taxon>Lepidosauria</taxon>
        <taxon>Squamata</taxon>
        <taxon>Bifurcata</taxon>
        <taxon>Unidentata</taxon>
        <taxon>Episquamata</taxon>
        <taxon>Laterata</taxon>
        <taxon>Lacertibaenia</taxon>
        <taxon>Lacertidae</taxon>
        <taxon>Podarcis</taxon>
    </lineage>
</organism>
<dbReference type="PROSITE" id="PS00107">
    <property type="entry name" value="PROTEIN_KINASE_ATP"/>
    <property type="match status" value="1"/>
</dbReference>
<dbReference type="GO" id="GO:0005524">
    <property type="term" value="F:ATP binding"/>
    <property type="evidence" value="ECO:0007669"/>
    <property type="project" value="UniProtKB-UniRule"/>
</dbReference>
<dbReference type="PROSITE" id="PS00108">
    <property type="entry name" value="PROTEIN_KINASE_ST"/>
    <property type="match status" value="1"/>
</dbReference>
<dbReference type="Gene3D" id="3.30.200.20">
    <property type="entry name" value="Phosphorylase Kinase, domain 1"/>
    <property type="match status" value="1"/>
</dbReference>
<comment type="catalytic activity">
    <reaction evidence="9">
        <text>L-seryl-[protein] + ATP = O-phospho-L-seryl-[protein] + ADP + H(+)</text>
        <dbReference type="Rhea" id="RHEA:17989"/>
        <dbReference type="Rhea" id="RHEA-COMP:9863"/>
        <dbReference type="Rhea" id="RHEA-COMP:11604"/>
        <dbReference type="ChEBI" id="CHEBI:15378"/>
        <dbReference type="ChEBI" id="CHEBI:29999"/>
        <dbReference type="ChEBI" id="CHEBI:30616"/>
        <dbReference type="ChEBI" id="CHEBI:83421"/>
        <dbReference type="ChEBI" id="CHEBI:456216"/>
        <dbReference type="EC" id="2.7.12.1"/>
    </reaction>
</comment>
<evidence type="ECO:0000256" key="11">
    <source>
        <dbReference type="ARBA" id="ARBA00051680"/>
    </source>
</evidence>
<comment type="catalytic activity">
    <reaction evidence="11">
        <text>L-tyrosyl-[protein] + ATP = O-phospho-L-tyrosyl-[protein] + ADP + H(+)</text>
        <dbReference type="Rhea" id="RHEA:10596"/>
        <dbReference type="Rhea" id="RHEA-COMP:10136"/>
        <dbReference type="Rhea" id="RHEA-COMP:20101"/>
        <dbReference type="ChEBI" id="CHEBI:15378"/>
        <dbReference type="ChEBI" id="CHEBI:30616"/>
        <dbReference type="ChEBI" id="CHEBI:46858"/>
        <dbReference type="ChEBI" id="CHEBI:61978"/>
        <dbReference type="ChEBI" id="CHEBI:456216"/>
        <dbReference type="EC" id="2.7.12.1"/>
    </reaction>
</comment>
<dbReference type="Pfam" id="PF00069">
    <property type="entry name" value="Pkinase"/>
    <property type="match status" value="1"/>
</dbReference>
<keyword evidence="6 12" id="KW-0547">Nucleotide-binding</keyword>
<proteinExistence type="inferred from homology"/>
<dbReference type="Proteomes" id="UP001178461">
    <property type="component" value="Chromosome 5"/>
</dbReference>
<dbReference type="GO" id="GO:0004674">
    <property type="term" value="F:protein serine/threonine kinase activity"/>
    <property type="evidence" value="ECO:0007669"/>
    <property type="project" value="UniProtKB-KW"/>
</dbReference>
<dbReference type="InterPro" id="IPR011009">
    <property type="entry name" value="Kinase-like_dom_sf"/>
</dbReference>
<evidence type="ECO:0000256" key="13">
    <source>
        <dbReference type="SAM" id="MobiDB-lite"/>
    </source>
</evidence>
<dbReference type="GO" id="GO:0005737">
    <property type="term" value="C:cytoplasm"/>
    <property type="evidence" value="ECO:0007669"/>
    <property type="project" value="TreeGrafter"/>
</dbReference>
<keyword evidence="16" id="KW-1185">Reference proteome</keyword>
<keyword evidence="3" id="KW-0723">Serine/threonine-protein kinase</keyword>
<dbReference type="InterPro" id="IPR008271">
    <property type="entry name" value="Ser/Thr_kinase_AS"/>
</dbReference>
<name>A0AA35P6Z2_9SAUR</name>
<dbReference type="Gene3D" id="1.10.510.10">
    <property type="entry name" value="Transferase(Phosphotransferase) domain 1"/>
    <property type="match status" value="1"/>
</dbReference>
<evidence type="ECO:0000256" key="5">
    <source>
        <dbReference type="ARBA" id="ARBA00022679"/>
    </source>
</evidence>
<keyword evidence="4" id="KW-0597">Phosphoprotein</keyword>
<gene>
    <name evidence="15" type="ORF">PODLI_1B042044</name>
</gene>
<evidence type="ECO:0000256" key="8">
    <source>
        <dbReference type="ARBA" id="ARBA00022840"/>
    </source>
</evidence>
<comment type="similarity">
    <text evidence="1">Belongs to the protein kinase superfamily. CMGC Ser/Thr protein kinase family. MNB/DYRK subfamily.</text>
</comment>
<evidence type="ECO:0000259" key="14">
    <source>
        <dbReference type="PROSITE" id="PS50011"/>
    </source>
</evidence>
<keyword evidence="7 15" id="KW-0418">Kinase</keyword>
<dbReference type="FunFam" id="1.10.510.10:FF:000112">
    <property type="entry name" value="Putative dual specificity tyrosine-phosphorylation-regulated kinase 2"/>
    <property type="match status" value="1"/>
</dbReference>
<evidence type="ECO:0000256" key="1">
    <source>
        <dbReference type="ARBA" id="ARBA00008867"/>
    </source>
</evidence>
<sequence>MPQKKKLSLIEQNKQRAAEYKLETGDYQDRTGAPRTVACPTPCNLSLSGAPSVETGDSLEISWKTFLSVLRSMEECSENKMNALVPQLITSQPVLSRKKIVTKAEKIRKGRSSALPVILKPGEKTNAYQKERERSAVVHSSKQDGEKIRIGSGQPDPCGKTPKGDICHTGSKTKIDQASSEAAYAQLPLTLPDPKAVIQRQREVPHLIPQENTSLTHKFKKGNLGLTNHKDRHPQSEHFNGDRPKSWSSVIMGCERRAPNFCDLSVFNVCCLPMRRNRRVQPKVTLVERVGKVYLAWAASLQRRSLLGPDHTHVRKLNSSISVLPHLECQVKSNLVSSAVKSQQQDAILPQITAKNLQNVNALHQQENRAPGQSFSSAPRENSAIVLSSKTETEKSHSLKLPLTSAEALKHFKNQLTTYEQREIKEYRELWFLGLGAKKIEAYPDAENNSSYDDDHGSYKKVLSDHIAYRYEILAVIGKGSFGHVVKCLDHKTGEKVAVKIIRNKKRFHNQALVEVSILNALRQKDEDNAHNVVHMKEYFYFRNHFCISFELLGINLYELIKKNNFQGFTLGLIRRFTLCILRCLQLLYTEKIIHCDLKPENILINQPQPGQVSFKVIDFGSSCYEHQRVYTYVQSRFYRSPEVILGHPYATPIDMWSLGCIMAELYTGYPLFPGENEVEQLACIMEILGLPPADFIQTASRRRTFFDSSGTPKNLTNSRGRIRNPNTRELSAVLKTYDGAFLDFLKKCLVWKPSLRMTPEDAMHHSWMQDPWLHKAKQKPKPTTKSGDAEKKKENAHKSAQPEKDETTRHQSAGEIKSDPAEKLSVAIQKLSPIITSQDANEEEKEDSNKPETPEKELETLVDKTVKREQRDHRTEKVMHKNTSILPPIKYKQ</sequence>
<evidence type="ECO:0000313" key="15">
    <source>
        <dbReference type="EMBL" id="CAI5773992.1"/>
    </source>
</evidence>
<evidence type="ECO:0000256" key="10">
    <source>
        <dbReference type="ARBA" id="ARBA00049308"/>
    </source>
</evidence>
<dbReference type="PANTHER" id="PTHR24058">
    <property type="entry name" value="DUAL SPECIFICITY PROTEIN KINASE"/>
    <property type="match status" value="1"/>
</dbReference>
<dbReference type="InterPro" id="IPR042521">
    <property type="entry name" value="DYRK"/>
</dbReference>
<evidence type="ECO:0000256" key="2">
    <source>
        <dbReference type="ARBA" id="ARBA00013203"/>
    </source>
</evidence>
<dbReference type="FunFam" id="3.30.200.20:FF:000127">
    <property type="entry name" value="Putative dual specificity tyrosine-phosphorylation-regulated kinase 2"/>
    <property type="match status" value="1"/>
</dbReference>
<feature type="region of interest" description="Disordered" evidence="13">
    <location>
        <begin position="772"/>
        <end position="894"/>
    </location>
</feature>
<evidence type="ECO:0000256" key="9">
    <source>
        <dbReference type="ARBA" id="ARBA00049003"/>
    </source>
</evidence>
<dbReference type="SMART" id="SM00220">
    <property type="entry name" value="S_TKc"/>
    <property type="match status" value="1"/>
</dbReference>
<evidence type="ECO:0000256" key="6">
    <source>
        <dbReference type="ARBA" id="ARBA00022741"/>
    </source>
</evidence>
<dbReference type="InterPro" id="IPR000719">
    <property type="entry name" value="Prot_kinase_dom"/>
</dbReference>
<protein>
    <recommendedName>
        <fullName evidence="2">dual-specificity kinase</fullName>
        <ecNumber evidence="2">2.7.12.1</ecNumber>
    </recommendedName>
</protein>
<evidence type="ECO:0000256" key="7">
    <source>
        <dbReference type="ARBA" id="ARBA00022777"/>
    </source>
</evidence>
<feature type="compositionally biased region" description="Basic and acidic residues" evidence="13">
    <location>
        <begin position="138"/>
        <end position="149"/>
    </location>
</feature>